<protein>
    <submittedName>
        <fullName evidence="2">Uncharacterized protein</fullName>
    </submittedName>
</protein>
<accession>A0A8S2WI67</accession>
<comment type="caution">
    <text evidence="2">The sequence shown here is derived from an EMBL/GenBank/DDBJ whole genome shotgun (WGS) entry which is preliminary data.</text>
</comment>
<organism evidence="2 3">
    <name type="scientific">Didymodactylos carnosus</name>
    <dbReference type="NCBI Taxonomy" id="1234261"/>
    <lineage>
        <taxon>Eukaryota</taxon>
        <taxon>Metazoa</taxon>
        <taxon>Spiralia</taxon>
        <taxon>Gnathifera</taxon>
        <taxon>Rotifera</taxon>
        <taxon>Eurotatoria</taxon>
        <taxon>Bdelloidea</taxon>
        <taxon>Philodinida</taxon>
        <taxon>Philodinidae</taxon>
        <taxon>Didymodactylos</taxon>
    </lineage>
</organism>
<evidence type="ECO:0000313" key="2">
    <source>
        <dbReference type="EMBL" id="CAF4446020.1"/>
    </source>
</evidence>
<feature type="non-terminal residue" evidence="2">
    <location>
        <position position="1"/>
    </location>
</feature>
<evidence type="ECO:0000313" key="3">
    <source>
        <dbReference type="Proteomes" id="UP000682733"/>
    </source>
</evidence>
<sequence>RTCLFGTIKYILCNIGMDNEYYDLAAKLNKEDRNIHNAFQENCTTSHSENIQQQGFGDAGIILSSFSILCKIEFRVCFMQNNNITQIFPFDENFNFTHCAYILYDGNRRHYDPLCLLNSNGTYDAVVLCDAPHTQSLFATYIRNVNKGKRDYFVPQIKRCEGPIQPGDGDNRYNQQIDFTLDSTINIPSNVTNRPSFVSPINSNGPPSPLRKRLFW</sequence>
<dbReference type="AlphaFoldDB" id="A0A8S2WI67"/>
<name>A0A8S2WI67_9BILA</name>
<dbReference type="EMBL" id="CAJOBA010081981">
    <property type="protein sequence ID" value="CAF4446020.1"/>
    <property type="molecule type" value="Genomic_DNA"/>
</dbReference>
<evidence type="ECO:0000313" key="1">
    <source>
        <dbReference type="EMBL" id="CAF1624336.1"/>
    </source>
</evidence>
<reference evidence="2" key="1">
    <citation type="submission" date="2021-02" db="EMBL/GenBank/DDBJ databases">
        <authorList>
            <person name="Nowell W R."/>
        </authorList>
    </citation>
    <scope>NUCLEOTIDE SEQUENCE</scope>
</reference>
<gene>
    <name evidence="1" type="ORF">OVA965_LOCUS43372</name>
    <name evidence="2" type="ORF">TMI583_LOCUS45601</name>
</gene>
<dbReference type="Proteomes" id="UP000682733">
    <property type="component" value="Unassembled WGS sequence"/>
</dbReference>
<proteinExistence type="predicted"/>
<dbReference type="Proteomes" id="UP000677228">
    <property type="component" value="Unassembled WGS sequence"/>
</dbReference>
<dbReference type="EMBL" id="CAJNOK010056882">
    <property type="protein sequence ID" value="CAF1624336.1"/>
    <property type="molecule type" value="Genomic_DNA"/>
</dbReference>